<evidence type="ECO:0000256" key="1">
    <source>
        <dbReference type="ARBA" id="ARBA00022714"/>
    </source>
</evidence>
<dbReference type="GO" id="GO:0046872">
    <property type="term" value="F:metal ion binding"/>
    <property type="evidence" value="ECO:0007669"/>
    <property type="project" value="UniProtKB-KW"/>
</dbReference>
<evidence type="ECO:0000313" key="6">
    <source>
        <dbReference type="EMBL" id="MXP78812.1"/>
    </source>
</evidence>
<dbReference type="EMBL" id="WUQX01000001">
    <property type="protein sequence ID" value="MXP78812.1"/>
    <property type="molecule type" value="Genomic_DNA"/>
</dbReference>
<dbReference type="SUPFAM" id="SSF51905">
    <property type="entry name" value="FAD/NAD(P)-binding domain"/>
    <property type="match status" value="1"/>
</dbReference>
<evidence type="ECO:0000313" key="7">
    <source>
        <dbReference type="Proteomes" id="UP000460412"/>
    </source>
</evidence>
<dbReference type="Pfam" id="PF00355">
    <property type="entry name" value="Rieske"/>
    <property type="match status" value="1"/>
</dbReference>
<dbReference type="GO" id="GO:0051537">
    <property type="term" value="F:2 iron, 2 sulfur cluster binding"/>
    <property type="evidence" value="ECO:0007669"/>
    <property type="project" value="UniProtKB-KW"/>
</dbReference>
<keyword evidence="2" id="KW-0479">Metal-binding</keyword>
<dbReference type="GO" id="GO:0004497">
    <property type="term" value="F:monooxygenase activity"/>
    <property type="evidence" value="ECO:0007669"/>
    <property type="project" value="UniProtKB-ARBA"/>
</dbReference>
<feature type="domain" description="Rieske" evidence="5">
    <location>
        <begin position="397"/>
        <end position="440"/>
    </location>
</feature>
<evidence type="ECO:0000256" key="3">
    <source>
        <dbReference type="ARBA" id="ARBA00023004"/>
    </source>
</evidence>
<keyword evidence="1" id="KW-0001">2Fe-2S</keyword>
<dbReference type="SUPFAM" id="SSF50022">
    <property type="entry name" value="ISP domain"/>
    <property type="match status" value="1"/>
</dbReference>
<evidence type="ECO:0000256" key="2">
    <source>
        <dbReference type="ARBA" id="ARBA00022723"/>
    </source>
</evidence>
<gene>
    <name evidence="6" type="ORF">GN277_26760</name>
</gene>
<organism evidence="6 7">
    <name type="scientific">Sporofaciens musculi</name>
    <dbReference type="NCBI Taxonomy" id="2681861"/>
    <lineage>
        <taxon>Bacteria</taxon>
        <taxon>Bacillati</taxon>
        <taxon>Bacillota</taxon>
        <taxon>Clostridia</taxon>
        <taxon>Lachnospirales</taxon>
        <taxon>Lachnospiraceae</taxon>
        <taxon>Sporofaciens</taxon>
    </lineage>
</organism>
<protein>
    <submittedName>
        <fullName evidence="6">FAD-dependent oxidoreductase</fullName>
    </submittedName>
</protein>
<dbReference type="AlphaFoldDB" id="A0A7X3MM91"/>
<evidence type="ECO:0000256" key="4">
    <source>
        <dbReference type="ARBA" id="ARBA00023014"/>
    </source>
</evidence>
<comment type="caution">
    <text evidence="6">The sequence shown here is derived from an EMBL/GenBank/DDBJ whole genome shotgun (WGS) entry which is preliminary data.</text>
</comment>
<dbReference type="InterPro" id="IPR036922">
    <property type="entry name" value="Rieske_2Fe-2S_sf"/>
</dbReference>
<dbReference type="Gene3D" id="3.30.9.10">
    <property type="entry name" value="D-Amino Acid Oxidase, subunit A, domain 2"/>
    <property type="match status" value="1"/>
</dbReference>
<keyword evidence="3" id="KW-0408">Iron</keyword>
<dbReference type="GO" id="GO:0016705">
    <property type="term" value="F:oxidoreductase activity, acting on paired donors, with incorporation or reduction of molecular oxygen"/>
    <property type="evidence" value="ECO:0007669"/>
    <property type="project" value="UniProtKB-ARBA"/>
</dbReference>
<dbReference type="PROSITE" id="PS51296">
    <property type="entry name" value="RIESKE"/>
    <property type="match status" value="1"/>
</dbReference>
<dbReference type="GO" id="GO:0005737">
    <property type="term" value="C:cytoplasm"/>
    <property type="evidence" value="ECO:0007669"/>
    <property type="project" value="TreeGrafter"/>
</dbReference>
<dbReference type="PANTHER" id="PTHR13847">
    <property type="entry name" value="SARCOSINE DEHYDROGENASE-RELATED"/>
    <property type="match status" value="1"/>
</dbReference>
<accession>A0A7X3MM91</accession>
<sequence>MEELRVVEMCSIWTGNISLPQFKQLNGNKKTDVLIIGGGMAGILSAYFLEKAGVDYALVEGRRICSGITGNTTAKITAQHGLIYRKLLKSLGTERARMYLDANQEAVRKYARLCRRLNCDYEEKHSYVYSRNDRKKLEDEAAALTKLGYKPRLIEQCELPFQTVGAVGFAEQAQFHPLKFISSIAKGLKIYENTFVKELKEAAAITEHGEITFQKLIFATHFPIDNKHGMYPLKMYQHRSYVIALKDGPQLKGMYIDEAKQGMSFRNYKDYLLLGGGSHKTGEKGGNWDEIRNCARLYYPNLDEIYCWAAQDCMTLDAIPYIGRYSRRMPRCFVATGFNKWGMTSSMAAASVLTDLVLEKENPYAFVFNPSRNMIKPQLFVNGYTAVKNLLTISEKRCPHLGCALKWNKAEHSWDCPCHGSRFDSFGKLLDNPANGNLKR</sequence>
<dbReference type="Pfam" id="PF01266">
    <property type="entry name" value="DAO"/>
    <property type="match status" value="1"/>
</dbReference>
<reference evidence="6 7" key="1">
    <citation type="submission" date="2019-12" db="EMBL/GenBank/DDBJ databases">
        <title>Sporaefaciens musculi gen. nov., sp. nov., a novel bacterium isolated from the caecum of an obese mouse.</title>
        <authorList>
            <person name="Rasmussen T.S."/>
            <person name="Streidl T."/>
            <person name="Hitch T.C.A."/>
            <person name="Wortmann E."/>
            <person name="Deptula P."/>
            <person name="Hansen M."/>
            <person name="Nielsen D.S."/>
            <person name="Clavel T."/>
            <person name="Vogensen F.K."/>
        </authorList>
    </citation>
    <scope>NUCLEOTIDE SEQUENCE [LARGE SCALE GENOMIC DNA]</scope>
    <source>
        <strain evidence="6 7">WCA-9-b2</strain>
    </source>
</reference>
<proteinExistence type="predicted"/>
<dbReference type="Gene3D" id="2.102.10.10">
    <property type="entry name" value="Rieske [2Fe-2S] iron-sulphur domain"/>
    <property type="match status" value="1"/>
</dbReference>
<dbReference type="InterPro" id="IPR036188">
    <property type="entry name" value="FAD/NAD-bd_sf"/>
</dbReference>
<keyword evidence="7" id="KW-1185">Reference proteome</keyword>
<dbReference type="InterPro" id="IPR017941">
    <property type="entry name" value="Rieske_2Fe-2S"/>
</dbReference>
<evidence type="ECO:0000259" key="5">
    <source>
        <dbReference type="PROSITE" id="PS51296"/>
    </source>
</evidence>
<keyword evidence="4" id="KW-0411">Iron-sulfur</keyword>
<dbReference type="Proteomes" id="UP000460412">
    <property type="component" value="Unassembled WGS sequence"/>
</dbReference>
<dbReference type="InterPro" id="IPR006076">
    <property type="entry name" value="FAD-dep_OxRdtase"/>
</dbReference>
<dbReference type="PANTHER" id="PTHR13847:SF274">
    <property type="entry name" value="RIESKE 2FE-2S IRON-SULFUR PROTEIN YHFW-RELATED"/>
    <property type="match status" value="1"/>
</dbReference>
<dbReference type="Gene3D" id="3.50.50.60">
    <property type="entry name" value="FAD/NAD(P)-binding domain"/>
    <property type="match status" value="1"/>
</dbReference>
<name>A0A7X3MM91_9FIRM</name>